<sequence length="374" mass="38217">MLMKSTLALAFAATGVLAVPQRVAGCNEDNCLRALLNPTRTGAADCSSYLLTTVTPAAVTVTATASATASATTTTSTAVTLTGTLSSTISTITSITVTDTATATATVSSTVTVLKKRGSFVIAEPRGAGDFAKRQVTVVPTSLPAYATPCSGVVRFSSACSCLGVTARTVTASVPTSTVTVTSTATAVSTVVAVSTSLTTIVELTTLVSTVTESTAVTTTTTSSAVATSSLSSCFKLQAQGGTFNGQYAVVTFIDDGSFLQNYVYVFNSDISAATPLSLTSQGYLSTGTVFGNTDTSDAYDGAIFYYNSAADIASQGLTYNVCRLGADRTLLCTNQRFTIWQTCQNLIGFGSGVVFGDAVFDTCTAFTFKAVGC</sequence>
<evidence type="ECO:0000313" key="3">
    <source>
        <dbReference type="Proteomes" id="UP000005446"/>
    </source>
</evidence>
<evidence type="ECO:0000313" key="2">
    <source>
        <dbReference type="EMBL" id="EHL00491.1"/>
    </source>
</evidence>
<keyword evidence="1" id="KW-0732">Signal</keyword>
<dbReference type="OrthoDB" id="5596743at2759"/>
<organism evidence="2 3">
    <name type="scientific">Glarea lozoyensis (strain ATCC 74030 / MF5533)</name>
    <dbReference type="NCBI Taxonomy" id="1104152"/>
    <lineage>
        <taxon>Eukaryota</taxon>
        <taxon>Fungi</taxon>
        <taxon>Dikarya</taxon>
        <taxon>Ascomycota</taxon>
        <taxon>Pezizomycotina</taxon>
        <taxon>Leotiomycetes</taxon>
        <taxon>Helotiales</taxon>
        <taxon>Helotiaceae</taxon>
        <taxon>Glarea</taxon>
    </lineage>
</organism>
<dbReference type="AlphaFoldDB" id="H0ELV4"/>
<reference evidence="2 3" key="1">
    <citation type="journal article" date="2012" name="Eukaryot. Cell">
        <title>Genome sequence of the fungus Glarea lozoyensis: the first genome sequence of a species from the Helotiaceae family.</title>
        <authorList>
            <person name="Youssar L."/>
            <person name="Gruening B.A."/>
            <person name="Erxleben A."/>
            <person name="Guenther S."/>
            <person name="Huettel W."/>
        </authorList>
    </citation>
    <scope>NUCLEOTIDE SEQUENCE [LARGE SCALE GENOMIC DNA]</scope>
    <source>
        <strain evidence="3">ATCC 74030 / MF5533</strain>
    </source>
</reference>
<protein>
    <submittedName>
        <fullName evidence="2">Uncharacterized protein</fullName>
    </submittedName>
</protein>
<dbReference type="HOGENOM" id="CLU_839432_0_0_1"/>
<comment type="caution">
    <text evidence="2">The sequence shown here is derived from an EMBL/GenBank/DDBJ whole genome shotgun (WGS) entry which is preliminary data.</text>
</comment>
<dbReference type="Proteomes" id="UP000005446">
    <property type="component" value="Unassembled WGS sequence"/>
</dbReference>
<keyword evidence="3" id="KW-1185">Reference proteome</keyword>
<dbReference type="EMBL" id="AGUE01000080">
    <property type="protein sequence ID" value="EHL00491.1"/>
    <property type="molecule type" value="Genomic_DNA"/>
</dbReference>
<evidence type="ECO:0000256" key="1">
    <source>
        <dbReference type="SAM" id="SignalP"/>
    </source>
</evidence>
<feature type="signal peptide" evidence="1">
    <location>
        <begin position="1"/>
        <end position="18"/>
    </location>
</feature>
<gene>
    <name evidence="2" type="ORF">M7I_3577</name>
</gene>
<dbReference type="InParanoid" id="H0ELV4"/>
<proteinExistence type="predicted"/>
<name>H0ELV4_GLAL7</name>
<feature type="chain" id="PRO_5003531979" evidence="1">
    <location>
        <begin position="19"/>
        <end position="374"/>
    </location>
</feature>
<accession>H0ELV4</accession>